<proteinExistence type="predicted"/>
<organism evidence="1 2">
    <name type="scientific">Romanomermis culicivorax</name>
    <name type="common">Nematode worm</name>
    <dbReference type="NCBI Taxonomy" id="13658"/>
    <lineage>
        <taxon>Eukaryota</taxon>
        <taxon>Metazoa</taxon>
        <taxon>Ecdysozoa</taxon>
        <taxon>Nematoda</taxon>
        <taxon>Enoplea</taxon>
        <taxon>Dorylaimia</taxon>
        <taxon>Mermithida</taxon>
        <taxon>Mermithoidea</taxon>
        <taxon>Mermithidae</taxon>
        <taxon>Romanomermis</taxon>
    </lineage>
</organism>
<dbReference type="AlphaFoldDB" id="A0A915KJ38"/>
<name>A0A915KJ38_ROMCU</name>
<sequence length="184" mass="21147">MNKFKTNNKPLSSNVADRQFRQNNIDAAFVHFLHFLVKNGPFRVDNLLIFLGKKERIRKKIRHSTFTTSATKFSELKNLNHLNIIDSNFGVVSFGFQFQFYIQHGDFGIFIGFLLHFESGGRRSSNWPTASTTILPKNSFCVATSLELRVVMAHLTNISRSKNFADNAHIDFIQQTFHNLNLHA</sequence>
<evidence type="ECO:0000313" key="1">
    <source>
        <dbReference type="Proteomes" id="UP000887565"/>
    </source>
</evidence>
<protein>
    <submittedName>
        <fullName evidence="2">Uncharacterized protein</fullName>
    </submittedName>
</protein>
<keyword evidence="1" id="KW-1185">Reference proteome</keyword>
<evidence type="ECO:0000313" key="2">
    <source>
        <dbReference type="WBParaSite" id="nRc.2.0.1.t38021-RA"/>
    </source>
</evidence>
<reference evidence="2" key="1">
    <citation type="submission" date="2022-11" db="UniProtKB">
        <authorList>
            <consortium name="WormBaseParasite"/>
        </authorList>
    </citation>
    <scope>IDENTIFICATION</scope>
</reference>
<dbReference type="WBParaSite" id="nRc.2.0.1.t38021-RA">
    <property type="protein sequence ID" value="nRc.2.0.1.t38021-RA"/>
    <property type="gene ID" value="nRc.2.0.1.g38021"/>
</dbReference>
<accession>A0A915KJ38</accession>
<dbReference type="Proteomes" id="UP000887565">
    <property type="component" value="Unplaced"/>
</dbReference>